<evidence type="ECO:0000256" key="1">
    <source>
        <dbReference type="ARBA" id="ARBA00010641"/>
    </source>
</evidence>
<dbReference type="GO" id="GO:0003677">
    <property type="term" value="F:DNA binding"/>
    <property type="evidence" value="ECO:0007669"/>
    <property type="project" value="InterPro"/>
</dbReference>
<evidence type="ECO:0000313" key="8">
    <source>
        <dbReference type="Proteomes" id="UP000282002"/>
    </source>
</evidence>
<dbReference type="KEGG" id="taw:EI545_17630"/>
<dbReference type="InterPro" id="IPR013325">
    <property type="entry name" value="RNA_pol_sigma_r2"/>
</dbReference>
<reference evidence="7 8" key="1">
    <citation type="submission" date="2018-12" db="EMBL/GenBank/DDBJ databases">
        <title>Complete genome sequencing of Tabrizicola sp. K13M18.</title>
        <authorList>
            <person name="Bae J.-W."/>
        </authorList>
    </citation>
    <scope>NUCLEOTIDE SEQUENCE [LARGE SCALE GENOMIC DNA]</scope>
    <source>
        <strain evidence="7 8">K13M18</strain>
    </source>
</reference>
<dbReference type="InterPro" id="IPR036388">
    <property type="entry name" value="WH-like_DNA-bd_sf"/>
</dbReference>
<dbReference type="GO" id="GO:0006352">
    <property type="term" value="P:DNA-templated transcription initiation"/>
    <property type="evidence" value="ECO:0007669"/>
    <property type="project" value="InterPro"/>
</dbReference>
<keyword evidence="4" id="KW-0804">Transcription</keyword>
<dbReference type="InterPro" id="IPR013324">
    <property type="entry name" value="RNA_pol_sigma_r3/r4-like"/>
</dbReference>
<dbReference type="Proteomes" id="UP000282002">
    <property type="component" value="Chromosome"/>
</dbReference>
<evidence type="ECO:0000259" key="6">
    <source>
        <dbReference type="Pfam" id="PF08281"/>
    </source>
</evidence>
<dbReference type="InterPro" id="IPR013249">
    <property type="entry name" value="RNA_pol_sigma70_r4_t2"/>
</dbReference>
<dbReference type="SUPFAM" id="SSF88659">
    <property type="entry name" value="Sigma3 and sigma4 domains of RNA polymerase sigma factors"/>
    <property type="match status" value="1"/>
</dbReference>
<dbReference type="EMBL" id="CP034328">
    <property type="protein sequence ID" value="AZL60484.1"/>
    <property type="molecule type" value="Genomic_DNA"/>
</dbReference>
<dbReference type="InterPro" id="IPR014284">
    <property type="entry name" value="RNA_pol_sigma-70_dom"/>
</dbReference>
<dbReference type="Gene3D" id="1.10.1740.10">
    <property type="match status" value="1"/>
</dbReference>
<dbReference type="InterPro" id="IPR007627">
    <property type="entry name" value="RNA_pol_sigma70_r2"/>
</dbReference>
<dbReference type="PANTHER" id="PTHR43133:SF25">
    <property type="entry name" value="RNA POLYMERASE SIGMA FACTOR RFAY-RELATED"/>
    <property type="match status" value="1"/>
</dbReference>
<dbReference type="Pfam" id="PF08281">
    <property type="entry name" value="Sigma70_r4_2"/>
    <property type="match status" value="1"/>
</dbReference>
<dbReference type="PANTHER" id="PTHR43133">
    <property type="entry name" value="RNA POLYMERASE ECF-TYPE SIGMA FACTO"/>
    <property type="match status" value="1"/>
</dbReference>
<dbReference type="CDD" id="cd06171">
    <property type="entry name" value="Sigma70_r4"/>
    <property type="match status" value="1"/>
</dbReference>
<name>A0A3S8UA42_9RHOB</name>
<evidence type="ECO:0000259" key="5">
    <source>
        <dbReference type="Pfam" id="PF04542"/>
    </source>
</evidence>
<sequence length="163" mass="18436">MRDRFSEDLIGLLPNLRRFALFLCRRSDLADDLVQITAERALAARDRFDPTTRMDAWLFRILRNAWIDHARRTTTQGQTVDVHDMPEALSVDGVAQTEAILMLRQTEAAMATLPDDQREVMLLVCIDDLSYREAAEVIGVPIGTVMSRLARARLALAEKLGIK</sequence>
<feature type="domain" description="RNA polymerase sigma factor 70 region 4 type 2" evidence="6">
    <location>
        <begin position="105"/>
        <end position="156"/>
    </location>
</feature>
<gene>
    <name evidence="7" type="ORF">EI545_17630</name>
</gene>
<dbReference type="NCBIfam" id="TIGR02937">
    <property type="entry name" value="sigma70-ECF"/>
    <property type="match status" value="1"/>
</dbReference>
<evidence type="ECO:0000256" key="4">
    <source>
        <dbReference type="ARBA" id="ARBA00023163"/>
    </source>
</evidence>
<dbReference type="GO" id="GO:0016987">
    <property type="term" value="F:sigma factor activity"/>
    <property type="evidence" value="ECO:0007669"/>
    <property type="project" value="UniProtKB-KW"/>
</dbReference>
<dbReference type="RefSeq" id="WP_125326676.1">
    <property type="nucleotide sequence ID" value="NZ_CP034328.1"/>
</dbReference>
<evidence type="ECO:0000313" key="7">
    <source>
        <dbReference type="EMBL" id="AZL60484.1"/>
    </source>
</evidence>
<comment type="similarity">
    <text evidence="1">Belongs to the sigma-70 factor family. ECF subfamily.</text>
</comment>
<keyword evidence="3" id="KW-0731">Sigma factor</keyword>
<accession>A0A3S8UA42</accession>
<dbReference type="OrthoDB" id="9803470at2"/>
<dbReference type="Pfam" id="PF04542">
    <property type="entry name" value="Sigma70_r2"/>
    <property type="match status" value="1"/>
</dbReference>
<proteinExistence type="inferred from homology"/>
<dbReference type="InterPro" id="IPR039425">
    <property type="entry name" value="RNA_pol_sigma-70-like"/>
</dbReference>
<organism evidence="7 8">
    <name type="scientific">Tabrizicola piscis</name>
    <dbReference type="NCBI Taxonomy" id="2494374"/>
    <lineage>
        <taxon>Bacteria</taxon>
        <taxon>Pseudomonadati</taxon>
        <taxon>Pseudomonadota</taxon>
        <taxon>Alphaproteobacteria</taxon>
        <taxon>Rhodobacterales</taxon>
        <taxon>Paracoccaceae</taxon>
        <taxon>Tabrizicola</taxon>
    </lineage>
</organism>
<keyword evidence="2" id="KW-0805">Transcription regulation</keyword>
<dbReference type="SUPFAM" id="SSF88946">
    <property type="entry name" value="Sigma2 domain of RNA polymerase sigma factors"/>
    <property type="match status" value="1"/>
</dbReference>
<dbReference type="AlphaFoldDB" id="A0A3S8UA42"/>
<evidence type="ECO:0000256" key="3">
    <source>
        <dbReference type="ARBA" id="ARBA00023082"/>
    </source>
</evidence>
<protein>
    <submittedName>
        <fullName evidence="7">RNA polymerase sigma factor</fullName>
    </submittedName>
</protein>
<evidence type="ECO:0000256" key="2">
    <source>
        <dbReference type="ARBA" id="ARBA00023015"/>
    </source>
</evidence>
<keyword evidence="8" id="KW-1185">Reference proteome</keyword>
<feature type="domain" description="RNA polymerase sigma-70 region 2" evidence="5">
    <location>
        <begin position="13"/>
        <end position="73"/>
    </location>
</feature>
<dbReference type="Gene3D" id="1.10.10.10">
    <property type="entry name" value="Winged helix-like DNA-binding domain superfamily/Winged helix DNA-binding domain"/>
    <property type="match status" value="1"/>
</dbReference>